<keyword evidence="9" id="KW-1133">Transmembrane helix</keyword>
<dbReference type="PANTHER" id="PTHR23429">
    <property type="entry name" value="GLUCOSE-6-PHOSPHATE 1-DEHYDROGENASE G6PD"/>
    <property type="match status" value="1"/>
</dbReference>
<dbReference type="Gene3D" id="3.40.50.720">
    <property type="entry name" value="NAD(P)-binding Rossmann-like Domain"/>
    <property type="match status" value="1"/>
</dbReference>
<dbReference type="GO" id="GO:0005829">
    <property type="term" value="C:cytosol"/>
    <property type="evidence" value="ECO:0007669"/>
    <property type="project" value="TreeGrafter"/>
</dbReference>
<dbReference type="Pfam" id="PF00479">
    <property type="entry name" value="G6PD_N"/>
    <property type="match status" value="1"/>
</dbReference>
<evidence type="ECO:0000256" key="3">
    <source>
        <dbReference type="ARBA" id="ARBA00013019"/>
    </source>
</evidence>
<feature type="transmembrane region" description="Helical" evidence="9">
    <location>
        <begin position="27"/>
        <end position="46"/>
    </location>
</feature>
<accession>A0AAD5GSK2</accession>
<evidence type="ECO:0000256" key="5">
    <source>
        <dbReference type="ARBA" id="ARBA00022857"/>
    </source>
</evidence>
<evidence type="ECO:0000256" key="6">
    <source>
        <dbReference type="ARBA" id="ARBA00023002"/>
    </source>
</evidence>
<evidence type="ECO:0000256" key="9">
    <source>
        <dbReference type="SAM" id="Phobius"/>
    </source>
</evidence>
<evidence type="ECO:0000256" key="4">
    <source>
        <dbReference type="ARBA" id="ARBA00022526"/>
    </source>
</evidence>
<dbReference type="PANTHER" id="PTHR23429:SF0">
    <property type="entry name" value="GLUCOSE-6-PHOSPHATE 1-DEHYDROGENASE"/>
    <property type="match status" value="1"/>
</dbReference>
<dbReference type="PROSITE" id="PS00069">
    <property type="entry name" value="G6P_DEHYDROGENASE"/>
    <property type="match status" value="1"/>
</dbReference>
<protein>
    <recommendedName>
        <fullName evidence="3">glucose-6-phosphate dehydrogenase (NADP(+))</fullName>
        <ecNumber evidence="3">1.1.1.49</ecNumber>
    </recommendedName>
</protein>
<dbReference type="InterPro" id="IPR022674">
    <property type="entry name" value="G6P_DH_NAD-bd"/>
</dbReference>
<dbReference type="Proteomes" id="UP001206925">
    <property type="component" value="Unassembled WGS sequence"/>
</dbReference>
<dbReference type="AlphaFoldDB" id="A0AAD5GSK2"/>
<dbReference type="InterPro" id="IPR019796">
    <property type="entry name" value="G6P_DH_AS"/>
</dbReference>
<keyword evidence="6" id="KW-0560">Oxidoreductase</keyword>
<proteinExistence type="inferred from homology"/>
<evidence type="ECO:0000256" key="1">
    <source>
        <dbReference type="ARBA" id="ARBA00004937"/>
    </source>
</evidence>
<keyword evidence="9" id="KW-0812">Transmembrane</keyword>
<dbReference type="PRINTS" id="PR00079">
    <property type="entry name" value="G6PDHDRGNASE"/>
</dbReference>
<dbReference type="InterPro" id="IPR001282">
    <property type="entry name" value="G6P_DH"/>
</dbReference>
<gene>
    <name evidence="11" type="ORF">M8C21_010541</name>
</gene>
<keyword evidence="4" id="KW-0313">Glucose metabolism</keyword>
<keyword evidence="9" id="KW-0472">Membrane</keyword>
<dbReference type="GO" id="GO:0050661">
    <property type="term" value="F:NADP binding"/>
    <property type="evidence" value="ECO:0007669"/>
    <property type="project" value="InterPro"/>
</dbReference>
<evidence type="ECO:0000313" key="12">
    <source>
        <dbReference type="Proteomes" id="UP001206925"/>
    </source>
</evidence>
<dbReference type="EC" id="1.1.1.49" evidence="3"/>
<keyword evidence="5" id="KW-0521">NADP</keyword>
<comment type="caution">
    <text evidence="11">The sequence shown here is derived from an EMBL/GenBank/DDBJ whole genome shotgun (WGS) entry which is preliminary data.</text>
</comment>
<dbReference type="SUPFAM" id="SSF51735">
    <property type="entry name" value="NAD(P)-binding Rossmann-fold domains"/>
    <property type="match status" value="1"/>
</dbReference>
<reference evidence="11" key="1">
    <citation type="submission" date="2022-06" db="EMBL/GenBank/DDBJ databases">
        <title>Uncovering the hologenomic basis of an extraordinary plant invasion.</title>
        <authorList>
            <person name="Bieker V.C."/>
            <person name="Martin M.D."/>
            <person name="Gilbert T."/>
            <person name="Hodgins K."/>
            <person name="Battlay P."/>
            <person name="Petersen B."/>
            <person name="Wilson J."/>
        </authorList>
    </citation>
    <scope>NUCLEOTIDE SEQUENCE</scope>
    <source>
        <strain evidence="11">AA19_3_7</strain>
        <tissue evidence="11">Leaf</tissue>
    </source>
</reference>
<comment type="pathway">
    <text evidence="1">Carbohydrate degradation; pentose phosphate pathway; D-ribulose 5-phosphate from D-glucose 6-phosphate (oxidative stage): step 1/3.</text>
</comment>
<organism evidence="11 12">
    <name type="scientific">Ambrosia artemisiifolia</name>
    <name type="common">Common ragweed</name>
    <dbReference type="NCBI Taxonomy" id="4212"/>
    <lineage>
        <taxon>Eukaryota</taxon>
        <taxon>Viridiplantae</taxon>
        <taxon>Streptophyta</taxon>
        <taxon>Embryophyta</taxon>
        <taxon>Tracheophyta</taxon>
        <taxon>Spermatophyta</taxon>
        <taxon>Magnoliopsida</taxon>
        <taxon>eudicotyledons</taxon>
        <taxon>Gunneridae</taxon>
        <taxon>Pentapetalae</taxon>
        <taxon>asterids</taxon>
        <taxon>campanulids</taxon>
        <taxon>Asterales</taxon>
        <taxon>Asteraceae</taxon>
        <taxon>Asteroideae</taxon>
        <taxon>Heliantheae alliance</taxon>
        <taxon>Heliantheae</taxon>
        <taxon>Ambrosia</taxon>
    </lineage>
</organism>
<evidence type="ECO:0000313" key="11">
    <source>
        <dbReference type="EMBL" id="KAI7753475.1"/>
    </source>
</evidence>
<dbReference type="GO" id="GO:0006006">
    <property type="term" value="P:glucose metabolic process"/>
    <property type="evidence" value="ECO:0007669"/>
    <property type="project" value="UniProtKB-KW"/>
</dbReference>
<evidence type="ECO:0000256" key="8">
    <source>
        <dbReference type="ARBA" id="ARBA00048749"/>
    </source>
</evidence>
<dbReference type="InterPro" id="IPR036291">
    <property type="entry name" value="NAD(P)-bd_dom_sf"/>
</dbReference>
<evidence type="ECO:0000259" key="10">
    <source>
        <dbReference type="Pfam" id="PF00479"/>
    </source>
</evidence>
<dbReference type="EMBL" id="JAMZMK010005426">
    <property type="protein sequence ID" value="KAI7753475.1"/>
    <property type="molecule type" value="Genomic_DNA"/>
</dbReference>
<comment type="similarity">
    <text evidence="2">Belongs to the glucose-6-phosphate dehydrogenase family.</text>
</comment>
<keyword evidence="12" id="KW-1185">Reference proteome</keyword>
<dbReference type="GO" id="GO:0004345">
    <property type="term" value="F:glucose-6-phosphate dehydrogenase activity"/>
    <property type="evidence" value="ECO:0007669"/>
    <property type="project" value="UniProtKB-EC"/>
</dbReference>
<keyword evidence="7" id="KW-0119">Carbohydrate metabolism</keyword>
<comment type="catalytic activity">
    <reaction evidence="8">
        <text>D-glucose 6-phosphate + NADP(+) = 6-phospho-D-glucono-1,5-lactone + NADPH + H(+)</text>
        <dbReference type="Rhea" id="RHEA:15841"/>
        <dbReference type="ChEBI" id="CHEBI:15378"/>
        <dbReference type="ChEBI" id="CHEBI:57783"/>
        <dbReference type="ChEBI" id="CHEBI:57955"/>
        <dbReference type="ChEBI" id="CHEBI:58349"/>
        <dbReference type="ChEBI" id="CHEBI:61548"/>
        <dbReference type="EC" id="1.1.1.49"/>
    </reaction>
</comment>
<name>A0AAD5GSK2_AMBAR</name>
<evidence type="ECO:0000256" key="2">
    <source>
        <dbReference type="ARBA" id="ARBA00009975"/>
    </source>
</evidence>
<sequence length="91" mass="10461">MDNDQVTIDVASGRFRMPMNRLSSPFVTIRLLFVKLILVVGLELLLRFEKPFGWDLASAEELSAHIGELFDEPQIYRIDHYLGKELVQNLA</sequence>
<feature type="domain" description="Glucose-6-phosphate dehydrogenase NAD-binding" evidence="10">
    <location>
        <begin position="48"/>
        <end position="89"/>
    </location>
</feature>
<evidence type="ECO:0000256" key="7">
    <source>
        <dbReference type="ARBA" id="ARBA00023277"/>
    </source>
</evidence>
<dbReference type="GO" id="GO:0009051">
    <property type="term" value="P:pentose-phosphate shunt, oxidative branch"/>
    <property type="evidence" value="ECO:0007669"/>
    <property type="project" value="UniProtKB-ARBA"/>
</dbReference>